<comment type="similarity">
    <text evidence="1">Belongs to the membrane fusion protein (MFP) (TC 8.A.1) family.</text>
</comment>
<dbReference type="AlphaFoldDB" id="F8L9D3"/>
<feature type="domain" description="Multidrug resistance protein MdtA-like barrel-sandwich hybrid" evidence="3">
    <location>
        <begin position="51"/>
        <end position="200"/>
    </location>
</feature>
<feature type="transmembrane region" description="Helical" evidence="2">
    <location>
        <begin position="12"/>
        <end position="33"/>
    </location>
</feature>
<reference key="1">
    <citation type="journal article" date="2011" name="Mol. Biol. Evol.">
        <title>Unity in variety -- the pan-genome of the Chlamydiae.</title>
        <authorList>
            <person name="Collingro A."/>
            <person name="Tischler P."/>
            <person name="Weinmaier T."/>
            <person name="Penz T."/>
            <person name="Heinz E."/>
            <person name="Brunham R.C."/>
            <person name="Read T.D."/>
            <person name="Bavoil P.M."/>
            <person name="Sachse K."/>
            <person name="Kahane S."/>
            <person name="Friedman M.G."/>
            <person name="Rattei T."/>
            <person name="Myers G.S.A."/>
            <person name="Horn M."/>
        </authorList>
    </citation>
    <scope>NUCLEOTIDE SEQUENCE</scope>
    <source>
        <strain>Z</strain>
    </source>
</reference>
<dbReference type="InterPro" id="IPR058625">
    <property type="entry name" value="MdtA-like_BSH"/>
</dbReference>
<keyword evidence="2" id="KW-0812">Transmembrane</keyword>
<dbReference type="Gene3D" id="2.40.30.170">
    <property type="match status" value="1"/>
</dbReference>
<evidence type="ECO:0000313" key="6">
    <source>
        <dbReference type="Proteomes" id="UP000000496"/>
    </source>
</evidence>
<organism evidence="5 6">
    <name type="scientific">Simkania negevensis (strain ATCC VR-1471 / DSM 27360 / Z)</name>
    <dbReference type="NCBI Taxonomy" id="331113"/>
    <lineage>
        <taxon>Bacteria</taxon>
        <taxon>Pseudomonadati</taxon>
        <taxon>Chlamydiota</taxon>
        <taxon>Chlamydiia</taxon>
        <taxon>Parachlamydiales</taxon>
        <taxon>Simkaniaceae</taxon>
        <taxon>Simkania</taxon>
    </lineage>
</organism>
<dbReference type="Pfam" id="PF25917">
    <property type="entry name" value="BSH_RND"/>
    <property type="match status" value="1"/>
</dbReference>
<dbReference type="InterPro" id="IPR058792">
    <property type="entry name" value="Beta-barrel_RND_2"/>
</dbReference>
<accession>F8L9D3</accession>
<evidence type="ECO:0000256" key="1">
    <source>
        <dbReference type="ARBA" id="ARBA00009477"/>
    </source>
</evidence>
<gene>
    <name evidence="5" type="ordered locus">SNE_A15820</name>
</gene>
<keyword evidence="2" id="KW-1133">Transmembrane helix</keyword>
<keyword evidence="2" id="KW-0472">Membrane</keyword>
<evidence type="ECO:0000313" key="5">
    <source>
        <dbReference type="EMBL" id="CCB89459.1"/>
    </source>
</evidence>
<proteinExistence type="inferred from homology"/>
<evidence type="ECO:0000259" key="3">
    <source>
        <dbReference type="Pfam" id="PF25917"/>
    </source>
</evidence>
<dbReference type="NCBIfam" id="TIGR01730">
    <property type="entry name" value="RND_mfp"/>
    <property type="match status" value="1"/>
</dbReference>
<feature type="domain" description="CusB-like beta-barrel" evidence="4">
    <location>
        <begin position="208"/>
        <end position="251"/>
    </location>
</feature>
<keyword evidence="6" id="KW-1185">Reference proteome</keyword>
<dbReference type="Gene3D" id="2.40.50.100">
    <property type="match status" value="1"/>
</dbReference>
<dbReference type="Proteomes" id="UP000000496">
    <property type="component" value="Chromosome gsn.131"/>
</dbReference>
<dbReference type="eggNOG" id="COG1566">
    <property type="taxonomic scope" value="Bacteria"/>
</dbReference>
<dbReference type="InterPro" id="IPR006143">
    <property type="entry name" value="RND_pump_MFP"/>
</dbReference>
<protein>
    <submittedName>
        <fullName evidence="5">Secretion protein HlyD family protein</fullName>
    </submittedName>
</protein>
<dbReference type="HOGENOM" id="CLU_018816_15_1_0"/>
<name>F8L9D3_SIMNZ</name>
<dbReference type="RefSeq" id="WP_013943925.1">
    <property type="nucleotide sequence ID" value="NC_015713.1"/>
</dbReference>
<dbReference type="KEGG" id="sng:SNE_A15820"/>
<dbReference type="EMBL" id="FR872582">
    <property type="protein sequence ID" value="CCB89459.1"/>
    <property type="molecule type" value="Genomic_DNA"/>
</dbReference>
<reference evidence="5 6" key="2">
    <citation type="journal article" date="2011" name="Mol. Biol. Evol.">
        <title>Unity in variety--the pan-genome of the Chlamydiae.</title>
        <authorList>
            <person name="Collingro A."/>
            <person name="Tischler P."/>
            <person name="Weinmaier T."/>
            <person name="Penz T."/>
            <person name="Heinz E."/>
            <person name="Brunham R.C."/>
            <person name="Read T.D."/>
            <person name="Bavoil P.M."/>
            <person name="Sachse K."/>
            <person name="Kahane S."/>
            <person name="Friedman M.G."/>
            <person name="Rattei T."/>
            <person name="Myers G.S."/>
            <person name="Horn M."/>
        </authorList>
    </citation>
    <scope>NUCLEOTIDE SEQUENCE [LARGE SCALE GENOMIC DNA]</scope>
    <source>
        <strain evidence="6">ATCC VR-1471 / Z</strain>
    </source>
</reference>
<dbReference type="GO" id="GO:1990281">
    <property type="term" value="C:efflux pump complex"/>
    <property type="evidence" value="ECO:0007669"/>
    <property type="project" value="TreeGrafter"/>
</dbReference>
<evidence type="ECO:0000256" key="2">
    <source>
        <dbReference type="SAM" id="Phobius"/>
    </source>
</evidence>
<dbReference type="PANTHER" id="PTHR30469">
    <property type="entry name" value="MULTIDRUG RESISTANCE PROTEIN MDTA"/>
    <property type="match status" value="1"/>
</dbReference>
<dbReference type="STRING" id="331113.SNE_A15820"/>
<dbReference type="OrthoDB" id="9811754at2"/>
<dbReference type="SUPFAM" id="SSF111369">
    <property type="entry name" value="HlyD-like secretion proteins"/>
    <property type="match status" value="1"/>
</dbReference>
<dbReference type="Pfam" id="PF25954">
    <property type="entry name" value="Beta-barrel_RND_2"/>
    <property type="match status" value="1"/>
</dbReference>
<sequence>MTDVKQKKFSWGYLVGAVVVVALAIGSYCIYRYESEYVSTNDAFIDAFRIDLSPDILGRIVDLTVDEGDFVQQGQIVAVIQQDIFESQKLEAEAALESAIKNVALQKAHLAKVRNDYLRAQQGIRDQIISSQDFDHKQKDFEMAEAAYTKAEADALHAETKVGLINTYLNHTLIYAPFDGQIAKRWVFTGDVMRPGQSIFTMYDQGRIWVQANLSEKKIKKVRLGNEVEISVDAYPGRKFYGKIFTIKSAAASQFSVIPQNNATGNYTKVAQRIPIKISLIPAQPTEPLYLFPGMNVEVKIKI</sequence>
<evidence type="ECO:0000259" key="4">
    <source>
        <dbReference type="Pfam" id="PF25954"/>
    </source>
</evidence>
<dbReference type="GO" id="GO:0015562">
    <property type="term" value="F:efflux transmembrane transporter activity"/>
    <property type="evidence" value="ECO:0007669"/>
    <property type="project" value="TreeGrafter"/>
</dbReference>